<dbReference type="EMBL" id="JACXJA010000020">
    <property type="protein sequence ID" value="MBD2863482.1"/>
    <property type="molecule type" value="Genomic_DNA"/>
</dbReference>
<dbReference type="PANTHER" id="PTHR46797">
    <property type="entry name" value="HTH-TYPE TRANSCRIPTIONAL REGULATOR"/>
    <property type="match status" value="1"/>
</dbReference>
<dbReference type="AlphaFoldDB" id="A0A927CBE0"/>
<protein>
    <submittedName>
        <fullName evidence="3">Helix-turn-helix domain-containing protein</fullName>
    </submittedName>
</protein>
<evidence type="ECO:0000259" key="2">
    <source>
        <dbReference type="PROSITE" id="PS50943"/>
    </source>
</evidence>
<evidence type="ECO:0000256" key="1">
    <source>
        <dbReference type="ARBA" id="ARBA00023125"/>
    </source>
</evidence>
<sequence length="115" mass="13121">MSEFGILLRQLRKNKKVTQRQLADWVGIDFTYISKIESGTMDPPAEDKIIRIAEVLGAEPEELILTAKKVPTSFQKLIVENREVPVFLRKASDLSPAQWKKIQDIISEPEEDEPS</sequence>
<name>A0A927CBE0_9BACL</name>
<evidence type="ECO:0000313" key="3">
    <source>
        <dbReference type="EMBL" id="MBD2863482.1"/>
    </source>
</evidence>
<dbReference type="GO" id="GO:0003677">
    <property type="term" value="F:DNA binding"/>
    <property type="evidence" value="ECO:0007669"/>
    <property type="project" value="UniProtKB-KW"/>
</dbReference>
<dbReference type="Proteomes" id="UP000639396">
    <property type="component" value="Unassembled WGS sequence"/>
</dbReference>
<reference evidence="3" key="1">
    <citation type="submission" date="2020-09" db="EMBL/GenBank/DDBJ databases">
        <title>A novel bacterium of genus Paenibacillus, isolated from South China Sea.</title>
        <authorList>
            <person name="Huang H."/>
            <person name="Mo K."/>
            <person name="Hu Y."/>
        </authorList>
    </citation>
    <scope>NUCLEOTIDE SEQUENCE</scope>
    <source>
        <strain evidence="3">IB182363</strain>
    </source>
</reference>
<dbReference type="CDD" id="cd00093">
    <property type="entry name" value="HTH_XRE"/>
    <property type="match status" value="1"/>
</dbReference>
<dbReference type="GO" id="GO:0003700">
    <property type="term" value="F:DNA-binding transcription factor activity"/>
    <property type="evidence" value="ECO:0007669"/>
    <property type="project" value="TreeGrafter"/>
</dbReference>
<evidence type="ECO:0000313" key="4">
    <source>
        <dbReference type="Proteomes" id="UP000639396"/>
    </source>
</evidence>
<dbReference type="RefSeq" id="WP_190929113.1">
    <property type="nucleotide sequence ID" value="NZ_JACXJA010000020.1"/>
</dbReference>
<dbReference type="InterPro" id="IPR050807">
    <property type="entry name" value="TransReg_Diox_bact_type"/>
</dbReference>
<accession>A0A927CBE0</accession>
<comment type="caution">
    <text evidence="3">The sequence shown here is derived from an EMBL/GenBank/DDBJ whole genome shotgun (WGS) entry which is preliminary data.</text>
</comment>
<gene>
    <name evidence="3" type="ORF">IDH45_15925</name>
</gene>
<dbReference type="InterPro" id="IPR001387">
    <property type="entry name" value="Cro/C1-type_HTH"/>
</dbReference>
<keyword evidence="4" id="KW-1185">Reference proteome</keyword>
<dbReference type="Gene3D" id="1.10.260.40">
    <property type="entry name" value="lambda repressor-like DNA-binding domains"/>
    <property type="match status" value="1"/>
</dbReference>
<dbReference type="InterPro" id="IPR010982">
    <property type="entry name" value="Lambda_DNA-bd_dom_sf"/>
</dbReference>
<dbReference type="SMART" id="SM00530">
    <property type="entry name" value="HTH_XRE"/>
    <property type="match status" value="1"/>
</dbReference>
<organism evidence="3 4">
    <name type="scientific">Paenibacillus oceani</name>
    <dbReference type="NCBI Taxonomy" id="2772510"/>
    <lineage>
        <taxon>Bacteria</taxon>
        <taxon>Bacillati</taxon>
        <taxon>Bacillota</taxon>
        <taxon>Bacilli</taxon>
        <taxon>Bacillales</taxon>
        <taxon>Paenibacillaceae</taxon>
        <taxon>Paenibacillus</taxon>
    </lineage>
</organism>
<dbReference type="GO" id="GO:0005829">
    <property type="term" value="C:cytosol"/>
    <property type="evidence" value="ECO:0007669"/>
    <property type="project" value="TreeGrafter"/>
</dbReference>
<dbReference type="Pfam" id="PF12844">
    <property type="entry name" value="HTH_19"/>
    <property type="match status" value="1"/>
</dbReference>
<proteinExistence type="predicted"/>
<keyword evidence="1" id="KW-0238">DNA-binding</keyword>
<dbReference type="PROSITE" id="PS50943">
    <property type="entry name" value="HTH_CROC1"/>
    <property type="match status" value="1"/>
</dbReference>
<dbReference type="PANTHER" id="PTHR46797:SF1">
    <property type="entry name" value="METHYLPHOSPHONATE SYNTHASE"/>
    <property type="match status" value="1"/>
</dbReference>
<feature type="domain" description="HTH cro/C1-type" evidence="2">
    <location>
        <begin position="8"/>
        <end position="63"/>
    </location>
</feature>
<dbReference type="SUPFAM" id="SSF47413">
    <property type="entry name" value="lambda repressor-like DNA-binding domains"/>
    <property type="match status" value="1"/>
</dbReference>